<dbReference type="Pfam" id="PF17919">
    <property type="entry name" value="RT_RNaseH_2"/>
    <property type="match status" value="1"/>
</dbReference>
<organism evidence="6 7">
    <name type="scientific">Araneus ventricosus</name>
    <name type="common">Orbweaver spider</name>
    <name type="synonym">Epeira ventricosa</name>
    <dbReference type="NCBI Taxonomy" id="182803"/>
    <lineage>
        <taxon>Eukaryota</taxon>
        <taxon>Metazoa</taxon>
        <taxon>Ecdysozoa</taxon>
        <taxon>Arthropoda</taxon>
        <taxon>Chelicerata</taxon>
        <taxon>Arachnida</taxon>
        <taxon>Araneae</taxon>
        <taxon>Araneomorphae</taxon>
        <taxon>Entelegynae</taxon>
        <taxon>Araneoidea</taxon>
        <taxon>Araneidae</taxon>
        <taxon>Araneus</taxon>
    </lineage>
</organism>
<accession>A0A4Y2EBN2</accession>
<keyword evidence="7" id="KW-1185">Reference proteome</keyword>
<dbReference type="Proteomes" id="UP000499080">
    <property type="component" value="Unassembled WGS sequence"/>
</dbReference>
<comment type="caution">
    <text evidence="6">The sequence shown here is derived from an EMBL/GenBank/DDBJ whole genome shotgun (WGS) entry which is preliminary data.</text>
</comment>
<dbReference type="PANTHER" id="PTHR38681">
    <property type="entry name" value="RETROVIRUS-RELATED POL POLYPROTEIN FROM TRANSPOSON 412-LIKE PROTEIN-RELATED"/>
    <property type="match status" value="1"/>
</dbReference>
<proteinExistence type="predicted"/>
<keyword evidence="4" id="KW-0695">RNA-directed DNA polymerase</keyword>
<evidence type="ECO:0000313" key="6">
    <source>
        <dbReference type="EMBL" id="GBM25264.1"/>
    </source>
</evidence>
<sequence>MLNCYRRFIRQVAHILAPLVKFLEGIKNKKRSKQRVKIKLEEILSWTDETITAFEQIKETVAQATLLHHPIPNAPLSFRIDASDFGVGGALTQHSDNLWNPLAFLSMKLTSSQKKWSKYDRELLVIYTMMKRFRHMLEGREFTEAETSNQVFFKELSDLLGINRIYCCAYLQKANILVERLHRHFKSAIKAHDNSKCSEIIPIVLLGMRSAVKNEIQATCAELVYVTTLRLPSDIFSLDKISTTCNPTYVSLLRDKMASLQPMPTSNHVKSSVFVPTTLKSCSHVFLRVDSVQPQLSQPYTGPHEVVNRSDNVFVILINGKKEVCVH</sequence>
<protein>
    <recommendedName>
        <fullName evidence="5">Reverse transcriptase/retrotransposon-derived protein RNase H-like domain-containing protein</fullName>
    </recommendedName>
</protein>
<evidence type="ECO:0000259" key="5">
    <source>
        <dbReference type="Pfam" id="PF17919"/>
    </source>
</evidence>
<dbReference type="GO" id="GO:0004519">
    <property type="term" value="F:endonuclease activity"/>
    <property type="evidence" value="ECO:0007669"/>
    <property type="project" value="UniProtKB-KW"/>
</dbReference>
<dbReference type="InterPro" id="IPR043502">
    <property type="entry name" value="DNA/RNA_pol_sf"/>
</dbReference>
<feature type="domain" description="Reverse transcriptase/retrotransposon-derived protein RNase H-like" evidence="5">
    <location>
        <begin position="46"/>
        <end position="143"/>
    </location>
</feature>
<keyword evidence="1" id="KW-0548">Nucleotidyltransferase</keyword>
<keyword evidence="1" id="KW-0808">Transferase</keyword>
<dbReference type="OrthoDB" id="422540at2759"/>
<reference evidence="6 7" key="1">
    <citation type="journal article" date="2019" name="Sci. Rep.">
        <title>Orb-weaving spider Araneus ventricosus genome elucidates the spidroin gene catalogue.</title>
        <authorList>
            <person name="Kono N."/>
            <person name="Nakamura H."/>
            <person name="Ohtoshi R."/>
            <person name="Moran D.A.P."/>
            <person name="Shinohara A."/>
            <person name="Yoshida Y."/>
            <person name="Fujiwara M."/>
            <person name="Mori M."/>
            <person name="Tomita M."/>
            <person name="Arakawa K."/>
        </authorList>
    </citation>
    <scope>NUCLEOTIDE SEQUENCE [LARGE SCALE GENOMIC DNA]</scope>
</reference>
<dbReference type="GO" id="GO:0003676">
    <property type="term" value="F:nucleic acid binding"/>
    <property type="evidence" value="ECO:0007669"/>
    <property type="project" value="InterPro"/>
</dbReference>
<dbReference type="Gene3D" id="3.30.70.270">
    <property type="match status" value="1"/>
</dbReference>
<keyword evidence="3" id="KW-0378">Hydrolase</keyword>
<keyword evidence="3" id="KW-0255">Endonuclease</keyword>
<evidence type="ECO:0000256" key="4">
    <source>
        <dbReference type="ARBA" id="ARBA00022918"/>
    </source>
</evidence>
<keyword evidence="2" id="KW-0540">Nuclease</keyword>
<dbReference type="Gene3D" id="3.30.420.10">
    <property type="entry name" value="Ribonuclease H-like superfamily/Ribonuclease H"/>
    <property type="match status" value="1"/>
</dbReference>
<evidence type="ECO:0000313" key="7">
    <source>
        <dbReference type="Proteomes" id="UP000499080"/>
    </source>
</evidence>
<dbReference type="PANTHER" id="PTHR38681:SF1">
    <property type="entry name" value="RETROVIRUS-RELATED POL POLYPROTEIN FROM TRANSPOSON 412-LIKE PROTEIN"/>
    <property type="match status" value="1"/>
</dbReference>
<gene>
    <name evidence="6" type="ORF">AVEN_45901_1</name>
</gene>
<evidence type="ECO:0000256" key="3">
    <source>
        <dbReference type="ARBA" id="ARBA00022759"/>
    </source>
</evidence>
<dbReference type="EMBL" id="BGPR01000534">
    <property type="protein sequence ID" value="GBM25264.1"/>
    <property type="molecule type" value="Genomic_DNA"/>
</dbReference>
<evidence type="ECO:0000256" key="1">
    <source>
        <dbReference type="ARBA" id="ARBA00022695"/>
    </source>
</evidence>
<dbReference type="SUPFAM" id="SSF56672">
    <property type="entry name" value="DNA/RNA polymerases"/>
    <property type="match status" value="1"/>
</dbReference>
<dbReference type="InterPro" id="IPR041577">
    <property type="entry name" value="RT_RNaseH_2"/>
</dbReference>
<dbReference type="FunFam" id="3.10.20.370:FF:000001">
    <property type="entry name" value="Retrovirus-related Pol polyprotein from transposon 17.6-like protein"/>
    <property type="match status" value="1"/>
</dbReference>
<name>A0A4Y2EBN2_ARAVE</name>
<evidence type="ECO:0000256" key="2">
    <source>
        <dbReference type="ARBA" id="ARBA00022722"/>
    </source>
</evidence>
<dbReference type="InterPro" id="IPR043128">
    <property type="entry name" value="Rev_trsase/Diguanyl_cyclase"/>
</dbReference>
<dbReference type="InterPro" id="IPR036397">
    <property type="entry name" value="RNaseH_sf"/>
</dbReference>
<dbReference type="Gene3D" id="3.10.20.370">
    <property type="match status" value="1"/>
</dbReference>
<dbReference type="GO" id="GO:0003964">
    <property type="term" value="F:RNA-directed DNA polymerase activity"/>
    <property type="evidence" value="ECO:0007669"/>
    <property type="project" value="UniProtKB-KW"/>
</dbReference>
<dbReference type="AlphaFoldDB" id="A0A4Y2EBN2"/>